<dbReference type="Ensembl" id="ENSHHUT00000046301.1">
    <property type="protein sequence ID" value="ENSHHUP00000044648.1"/>
    <property type="gene ID" value="ENSHHUG00000027315.1"/>
</dbReference>
<dbReference type="SUPFAM" id="SSF49265">
    <property type="entry name" value="Fibronectin type III"/>
    <property type="match status" value="1"/>
</dbReference>
<dbReference type="PROSITE" id="PS50853">
    <property type="entry name" value="FN3"/>
    <property type="match status" value="1"/>
</dbReference>
<sequence length="174" mass="18476">MAPVCALSDLRCNTQYSVVVTPCSEIRGCNHTCKPHTHETAPCSPEILSVSQINSSSNVSVLYTASNTLNTTYTITALGLTNTHTCQSLSTSCQLTQLSCGATYVVTAYASTALGRSLPSYSVPLETGPCCPSTLTVDQVTQAMTNITWSHARLASFYVTALTSSRGHAKCHTM</sequence>
<proteinExistence type="predicted"/>
<protein>
    <recommendedName>
        <fullName evidence="1">Fibronectin type-III domain-containing protein</fullName>
    </recommendedName>
</protein>
<feature type="domain" description="Fibronectin type-III" evidence="1">
    <location>
        <begin position="44"/>
        <end position="130"/>
    </location>
</feature>
<organism evidence="2 3">
    <name type="scientific">Hucho hucho</name>
    <name type="common">huchen</name>
    <dbReference type="NCBI Taxonomy" id="62062"/>
    <lineage>
        <taxon>Eukaryota</taxon>
        <taxon>Metazoa</taxon>
        <taxon>Chordata</taxon>
        <taxon>Craniata</taxon>
        <taxon>Vertebrata</taxon>
        <taxon>Euteleostomi</taxon>
        <taxon>Actinopterygii</taxon>
        <taxon>Neopterygii</taxon>
        <taxon>Teleostei</taxon>
        <taxon>Protacanthopterygii</taxon>
        <taxon>Salmoniformes</taxon>
        <taxon>Salmonidae</taxon>
        <taxon>Salmoninae</taxon>
        <taxon>Hucho</taxon>
    </lineage>
</organism>
<dbReference type="CDD" id="cd00063">
    <property type="entry name" value="FN3"/>
    <property type="match status" value="1"/>
</dbReference>
<reference evidence="2" key="3">
    <citation type="submission" date="2025-09" db="UniProtKB">
        <authorList>
            <consortium name="Ensembl"/>
        </authorList>
    </citation>
    <scope>IDENTIFICATION</scope>
</reference>
<reference evidence="3" key="1">
    <citation type="submission" date="2018-06" db="EMBL/GenBank/DDBJ databases">
        <title>Genome assembly of Danube salmon.</title>
        <authorList>
            <person name="Macqueen D.J."/>
            <person name="Gundappa M.K."/>
        </authorList>
    </citation>
    <scope>NUCLEOTIDE SEQUENCE [LARGE SCALE GENOMIC DNA]</scope>
</reference>
<name>A0A4W5N3L0_9TELE</name>
<dbReference type="PANTHER" id="PTHR47135">
    <property type="entry name" value="FIBRONECTIN TYPE III DOMAIN-CONTAINING PROTEIN 7"/>
    <property type="match status" value="1"/>
</dbReference>
<dbReference type="Gene3D" id="2.60.40.10">
    <property type="entry name" value="Immunoglobulins"/>
    <property type="match status" value="1"/>
</dbReference>
<dbReference type="InterPro" id="IPR036116">
    <property type="entry name" value="FN3_sf"/>
</dbReference>
<evidence type="ECO:0000313" key="3">
    <source>
        <dbReference type="Proteomes" id="UP000314982"/>
    </source>
</evidence>
<dbReference type="AlphaFoldDB" id="A0A4W5N3L0"/>
<dbReference type="Pfam" id="PF00041">
    <property type="entry name" value="fn3"/>
    <property type="match status" value="1"/>
</dbReference>
<dbReference type="PANTHER" id="PTHR47135:SF1">
    <property type="entry name" value="FIBRONECTIN TYPE III DOMAIN-CONTAINING PROTEIN 7"/>
    <property type="match status" value="1"/>
</dbReference>
<keyword evidence="3" id="KW-1185">Reference proteome</keyword>
<reference evidence="2" key="2">
    <citation type="submission" date="2025-08" db="UniProtKB">
        <authorList>
            <consortium name="Ensembl"/>
        </authorList>
    </citation>
    <scope>IDENTIFICATION</scope>
</reference>
<dbReference type="InterPro" id="IPR013783">
    <property type="entry name" value="Ig-like_fold"/>
</dbReference>
<evidence type="ECO:0000313" key="2">
    <source>
        <dbReference type="Ensembl" id="ENSHHUP00000044648.1"/>
    </source>
</evidence>
<dbReference type="GeneTree" id="ENSGT00390000004674"/>
<evidence type="ECO:0000259" key="1">
    <source>
        <dbReference type="PROSITE" id="PS50853"/>
    </source>
</evidence>
<dbReference type="InterPro" id="IPR003961">
    <property type="entry name" value="FN3_dom"/>
</dbReference>
<accession>A0A4W5N3L0</accession>
<dbReference type="Proteomes" id="UP000314982">
    <property type="component" value="Unassembled WGS sequence"/>
</dbReference>